<evidence type="ECO:0000313" key="1">
    <source>
        <dbReference type="EMBL" id="MCD1655425.1"/>
    </source>
</evidence>
<dbReference type="InterPro" id="IPR008323">
    <property type="entry name" value="UCP033563"/>
</dbReference>
<reference evidence="1" key="1">
    <citation type="submission" date="2021-08" db="EMBL/GenBank/DDBJ databases">
        <title>Comparative analyses of Brucepasteria parasyntrophica and Teretinema zuelzerae.</title>
        <authorList>
            <person name="Song Y."/>
            <person name="Brune A."/>
        </authorList>
    </citation>
    <scope>NUCLEOTIDE SEQUENCE</scope>
    <source>
        <strain evidence="1">DSM 1903</strain>
    </source>
</reference>
<dbReference type="Proteomes" id="UP001198163">
    <property type="component" value="Unassembled WGS sequence"/>
</dbReference>
<gene>
    <name evidence="1" type="ORF">K7J14_12040</name>
</gene>
<evidence type="ECO:0000313" key="2">
    <source>
        <dbReference type="Proteomes" id="UP001198163"/>
    </source>
</evidence>
<sequence length="446" mass="48638">MKTPNTMARYALAQPEILMPRPGADLSRWAVIACDQYTQDREYWKKTAEIVGSDPSILNIILPEVYLEDAGRSERLASIRAAMAGYLGTGTGSDGVFGPPVRAFVYLERKTAYGRTRKGLMAAVDLDSYEWKPDSKALVRATEATIVDRIPPRMEIRRGAPIESPHIMLLANDPRKSLIEAAGERVRSEKPLYSAELMHKAGSVTGWAITDPGHIALMEDALENLAKENTAEDGSCFLFAVGDGNHSLATAKAVWDEFRAAHAEEAAAGEIDLENHPARYALVEIVNLYDDGLTFEPIHRVLFGTDARSLAAFLAEKLGGTVSKNIAPAEMEALVADPSVTRFGFVCADGCFVLETPHPALAVSRLQPVLDDFLSAGEKVKIDYIHGTDEVFRLGKDAGTVSILLPPVAKDSFFSTIAGGGPLPRKSFSMGEASEKRFYMECRKLF</sequence>
<name>A0AAE3EJH8_9SPIR</name>
<dbReference type="Pfam" id="PF06245">
    <property type="entry name" value="DUF1015"/>
    <property type="match status" value="1"/>
</dbReference>
<dbReference type="PANTHER" id="PTHR36454">
    <property type="entry name" value="LMO2823 PROTEIN"/>
    <property type="match status" value="1"/>
</dbReference>
<proteinExistence type="predicted"/>
<organism evidence="1 2">
    <name type="scientific">Teretinema zuelzerae</name>
    <dbReference type="NCBI Taxonomy" id="156"/>
    <lineage>
        <taxon>Bacteria</taxon>
        <taxon>Pseudomonadati</taxon>
        <taxon>Spirochaetota</taxon>
        <taxon>Spirochaetia</taxon>
        <taxon>Spirochaetales</taxon>
        <taxon>Treponemataceae</taxon>
        <taxon>Teretinema</taxon>
    </lineage>
</organism>
<dbReference type="EMBL" id="JAINWA010000003">
    <property type="protein sequence ID" value="MCD1655425.1"/>
    <property type="molecule type" value="Genomic_DNA"/>
</dbReference>
<accession>A0AAE3EJH8</accession>
<keyword evidence="2" id="KW-1185">Reference proteome</keyword>
<dbReference type="RefSeq" id="WP_230756583.1">
    <property type="nucleotide sequence ID" value="NZ_JAINWA010000003.1"/>
</dbReference>
<comment type="caution">
    <text evidence="1">The sequence shown here is derived from an EMBL/GenBank/DDBJ whole genome shotgun (WGS) entry which is preliminary data.</text>
</comment>
<dbReference type="PANTHER" id="PTHR36454:SF1">
    <property type="entry name" value="DUF1015 DOMAIN-CONTAINING PROTEIN"/>
    <property type="match status" value="1"/>
</dbReference>
<dbReference type="AlphaFoldDB" id="A0AAE3EJH8"/>
<protein>
    <submittedName>
        <fullName evidence="1">DUF1015 domain-containing protein</fullName>
    </submittedName>
</protein>